<gene>
    <name evidence="2" type="ORF">SAMN04489809_1209</name>
</gene>
<accession>A0A1H1PWH8</accession>
<name>A0A1H1PWH8_9MICO</name>
<sequence>MNETINPARELYERAERDFDIEAWAQLTPEQTERHRKFGARRQTHRDDPLPQVPYEERTVRQVIYTFSRINPAWAAEVQQHRSPYALARTLAFVAHERGFGLGDVLGRVEADRLESALLDFVAFSFDEDPPALHNLTREQRAVWFEWFQRTMALPVEDRWRELPPTFGGAQ</sequence>
<evidence type="ECO:0000256" key="1">
    <source>
        <dbReference type="SAM" id="MobiDB-lite"/>
    </source>
</evidence>
<dbReference type="GeneID" id="36298302"/>
<feature type="region of interest" description="Disordered" evidence="1">
    <location>
        <begin position="32"/>
        <end position="51"/>
    </location>
</feature>
<proteinExistence type="predicted"/>
<organism evidence="2 3">
    <name type="scientific">Microbacterium paraoxydans</name>
    <dbReference type="NCBI Taxonomy" id="199592"/>
    <lineage>
        <taxon>Bacteria</taxon>
        <taxon>Bacillati</taxon>
        <taxon>Actinomycetota</taxon>
        <taxon>Actinomycetes</taxon>
        <taxon>Micrococcales</taxon>
        <taxon>Microbacteriaceae</taxon>
        <taxon>Microbacterium</taxon>
    </lineage>
</organism>
<feature type="compositionally biased region" description="Basic residues" evidence="1">
    <location>
        <begin position="34"/>
        <end position="44"/>
    </location>
</feature>
<evidence type="ECO:0000313" key="3">
    <source>
        <dbReference type="Proteomes" id="UP000182126"/>
    </source>
</evidence>
<dbReference type="EMBL" id="LT629770">
    <property type="protein sequence ID" value="SDS15456.1"/>
    <property type="molecule type" value="Genomic_DNA"/>
</dbReference>
<protein>
    <submittedName>
        <fullName evidence="2">Uncharacterized protein</fullName>
    </submittedName>
</protein>
<dbReference type="Proteomes" id="UP000182126">
    <property type="component" value="Chromosome I"/>
</dbReference>
<evidence type="ECO:0000313" key="2">
    <source>
        <dbReference type="EMBL" id="SDS15456.1"/>
    </source>
</evidence>
<dbReference type="RefSeq" id="WP_060921862.1">
    <property type="nucleotide sequence ID" value="NZ_LT629770.1"/>
</dbReference>
<dbReference type="AlphaFoldDB" id="A0A1H1PWH8"/>
<reference evidence="2 3" key="1">
    <citation type="submission" date="2016-10" db="EMBL/GenBank/DDBJ databases">
        <authorList>
            <person name="de Groot N.N."/>
        </authorList>
    </citation>
    <scope>NUCLEOTIDE SEQUENCE [LARGE SCALE GENOMIC DNA]</scope>
    <source>
        <strain evidence="2 3">DSM 15019</strain>
    </source>
</reference>